<name>A0A931FMN8_9BACT</name>
<comment type="caution">
    <text evidence="1">The sequence shown here is derived from an EMBL/GenBank/DDBJ whole genome shotgun (WGS) entry which is preliminary data.</text>
</comment>
<sequence length="681" mass="70646">MQNPERTADASLTNYATLNTTIGVLSSSGIRLGLNGTGAVGDRAGIVVANVSTNRNLVNLNALGTITLRTYGNGNNVLETRVVSAAVVRDLLAGDERPTQLEFVANRAFSKISITVGGVASVSFKLRIYYAYAVPSLQQQQARGILSQFNLPAGSLTPYYGASTSNVGVVSVCAGAGVLNPEQAVNNSLTDYAQFVTPVGVSCAQSLSVKLADTRPAPAGYYAGFVIGNGGLLDLDVLAGLRISTYRNGVATGESATDVGLLELRALPDGKYQVSFPTTLPFDEVKIERVGTVSALDNLRLYYGFGVEPRAFDGTTDVLSDNDPTQPGFSNTYEVRQNAVVCVALNGSCGVTNPAGAADNDPNTFATITMPTAALSTVDLKLALNGTGAAGNRAGMVVGAGAGLLDAAALDQLTLTTYDANGNVLESASGSSLLSVNLLPNGRQEISFLTTQAFKSVQITAASGVSLLTSLPVYTAFADDRSGGLPSVIIPLPVELTAFAAKWSNGGADLTWATALEKNSNYFIVERAKGPEAAFEAVGQVAAAGNSSQAHTYKLRDAEAGAQGADILYYRLRQVDLDGSTTLSPLVALRVGKLGAAPQLQVYPNPASGAETVLVRCPNLPAMGGVVQAYSQLGQLVGQMSVSPAAEAPQLPALKPGLYHVVLRDAEGRLLDTQRLVIGNR</sequence>
<gene>
    <name evidence="1" type="ORF">I2I01_09435</name>
</gene>
<keyword evidence="2" id="KW-1185">Reference proteome</keyword>
<organism evidence="1 2">
    <name type="scientific">Hymenobacter properus</name>
    <dbReference type="NCBI Taxonomy" id="2791026"/>
    <lineage>
        <taxon>Bacteria</taxon>
        <taxon>Pseudomonadati</taxon>
        <taxon>Bacteroidota</taxon>
        <taxon>Cytophagia</taxon>
        <taxon>Cytophagales</taxon>
        <taxon>Hymenobacteraceae</taxon>
        <taxon>Hymenobacter</taxon>
    </lineage>
</organism>
<reference evidence="1 2" key="1">
    <citation type="submission" date="2020-11" db="EMBL/GenBank/DDBJ databases">
        <authorList>
            <person name="Kim M.K."/>
        </authorList>
    </citation>
    <scope>NUCLEOTIDE SEQUENCE [LARGE SCALE GENOMIC DNA]</scope>
    <source>
        <strain evidence="1 2">BT439</strain>
    </source>
</reference>
<protein>
    <submittedName>
        <fullName evidence="1">T9SS type A sorting domain-containing protein</fullName>
    </submittedName>
</protein>
<evidence type="ECO:0000313" key="1">
    <source>
        <dbReference type="EMBL" id="MBF9141854.1"/>
    </source>
</evidence>
<dbReference type="EMBL" id="JADQDP010000002">
    <property type="protein sequence ID" value="MBF9141854.1"/>
    <property type="molecule type" value="Genomic_DNA"/>
</dbReference>
<dbReference type="RefSeq" id="WP_196286193.1">
    <property type="nucleotide sequence ID" value="NZ_JADQDP010000002.1"/>
</dbReference>
<dbReference type="AlphaFoldDB" id="A0A931FMN8"/>
<accession>A0A931FMN8</accession>
<dbReference type="Proteomes" id="UP000645610">
    <property type="component" value="Unassembled WGS sequence"/>
</dbReference>
<evidence type="ECO:0000313" key="2">
    <source>
        <dbReference type="Proteomes" id="UP000645610"/>
    </source>
</evidence>
<proteinExistence type="predicted"/>